<evidence type="ECO:0000256" key="1">
    <source>
        <dbReference type="SAM" id="MobiDB-lite"/>
    </source>
</evidence>
<gene>
    <name evidence="2" type="ORF">SDC9_24953</name>
</gene>
<sequence length="56" mass="6483">MQRGKRNSAAHSRKLGEGVLVEEVGIWPQRRGRKENQEGSRRSGKLFERSEFFPRG</sequence>
<reference evidence="2" key="1">
    <citation type="submission" date="2019-08" db="EMBL/GenBank/DDBJ databases">
        <authorList>
            <person name="Kucharzyk K."/>
            <person name="Murdoch R.W."/>
            <person name="Higgins S."/>
            <person name="Loffler F."/>
        </authorList>
    </citation>
    <scope>NUCLEOTIDE SEQUENCE</scope>
</reference>
<feature type="compositionally biased region" description="Basic and acidic residues" evidence="1">
    <location>
        <begin position="34"/>
        <end position="56"/>
    </location>
</feature>
<name>A0A644UJ87_9ZZZZ</name>
<dbReference type="EMBL" id="VSSQ01000123">
    <property type="protein sequence ID" value="MPL79078.1"/>
    <property type="molecule type" value="Genomic_DNA"/>
</dbReference>
<comment type="caution">
    <text evidence="2">The sequence shown here is derived from an EMBL/GenBank/DDBJ whole genome shotgun (WGS) entry which is preliminary data.</text>
</comment>
<feature type="region of interest" description="Disordered" evidence="1">
    <location>
        <begin position="26"/>
        <end position="56"/>
    </location>
</feature>
<protein>
    <submittedName>
        <fullName evidence="2">Uncharacterized protein</fullName>
    </submittedName>
</protein>
<evidence type="ECO:0000313" key="2">
    <source>
        <dbReference type="EMBL" id="MPL79078.1"/>
    </source>
</evidence>
<proteinExistence type="predicted"/>
<dbReference type="AlphaFoldDB" id="A0A644UJ87"/>
<accession>A0A644UJ87</accession>
<organism evidence="2">
    <name type="scientific">bioreactor metagenome</name>
    <dbReference type="NCBI Taxonomy" id="1076179"/>
    <lineage>
        <taxon>unclassified sequences</taxon>
        <taxon>metagenomes</taxon>
        <taxon>ecological metagenomes</taxon>
    </lineage>
</organism>